<gene>
    <name evidence="1" type="primary">ARPP21_1</name>
    <name evidence="1" type="ORF">K3G42_010184</name>
</gene>
<name>A0ACB8FUX0_9SAUR</name>
<comment type="caution">
    <text evidence="1">The sequence shown here is derived from an EMBL/GenBank/DDBJ whole genome shotgun (WGS) entry which is preliminary data.</text>
</comment>
<sequence length="128" mass="13959">MSVRGAKAPKASIYIGENRSVCSQENLFVDNRLLEDSICNETLKKRQLFRGNRDSTGKASGSRQSSTDNELKWTDHQRPWSSTDSDSSNRNLKPAITKTASFGGITVLTRGDSSSSNRSTGKLSKTGS</sequence>
<protein>
    <submittedName>
        <fullName evidence="1">cAMP-regulated phosphoprotein 21</fullName>
    </submittedName>
</protein>
<keyword evidence="2" id="KW-1185">Reference proteome</keyword>
<evidence type="ECO:0000313" key="1">
    <source>
        <dbReference type="EMBL" id="KAH8010643.1"/>
    </source>
</evidence>
<dbReference type="EMBL" id="CM037624">
    <property type="protein sequence ID" value="KAH8010643.1"/>
    <property type="molecule type" value="Genomic_DNA"/>
</dbReference>
<organism evidence="1 2">
    <name type="scientific">Sphaerodactylus townsendi</name>
    <dbReference type="NCBI Taxonomy" id="933632"/>
    <lineage>
        <taxon>Eukaryota</taxon>
        <taxon>Metazoa</taxon>
        <taxon>Chordata</taxon>
        <taxon>Craniata</taxon>
        <taxon>Vertebrata</taxon>
        <taxon>Euteleostomi</taxon>
        <taxon>Lepidosauria</taxon>
        <taxon>Squamata</taxon>
        <taxon>Bifurcata</taxon>
        <taxon>Gekkota</taxon>
        <taxon>Sphaerodactylidae</taxon>
        <taxon>Sphaerodactylus</taxon>
    </lineage>
</organism>
<evidence type="ECO:0000313" key="2">
    <source>
        <dbReference type="Proteomes" id="UP000827872"/>
    </source>
</evidence>
<accession>A0ACB8FUX0</accession>
<reference evidence="1" key="1">
    <citation type="submission" date="2021-08" db="EMBL/GenBank/DDBJ databases">
        <title>The first chromosome-level gecko genome reveals the dynamic sex chromosomes of Neotropical dwarf geckos (Sphaerodactylidae: Sphaerodactylus).</title>
        <authorList>
            <person name="Pinto B.J."/>
            <person name="Keating S.E."/>
            <person name="Gamble T."/>
        </authorList>
    </citation>
    <scope>NUCLEOTIDE SEQUENCE</scope>
    <source>
        <strain evidence="1">TG3544</strain>
    </source>
</reference>
<proteinExistence type="predicted"/>
<dbReference type="Proteomes" id="UP000827872">
    <property type="component" value="Linkage Group LG11"/>
</dbReference>